<protein>
    <recommendedName>
        <fullName evidence="1">Haem-binding uptake Tiki superfamily ChaN domain-containing protein</fullName>
    </recommendedName>
</protein>
<reference evidence="3" key="1">
    <citation type="submission" date="2019-10" db="EMBL/GenBank/DDBJ databases">
        <title>Lacipirellula parvula gen. nov., sp. nov., representing a lineage of planctomycetes widespread in freshwater anoxic habitats, and description of the family Lacipirellulaceae.</title>
        <authorList>
            <person name="Dedysh S.N."/>
            <person name="Kulichevskaya I.S."/>
            <person name="Beletsky A.V."/>
            <person name="Rakitin A.L."/>
            <person name="Mardanov A.V."/>
            <person name="Ivanova A.A."/>
            <person name="Saltykova V.X."/>
            <person name="Rijpstra W.I.C."/>
            <person name="Sinninghe Damste J.S."/>
            <person name="Ravin N.V."/>
        </authorList>
    </citation>
    <scope>NUCLEOTIDE SEQUENCE [LARGE SCALE GENOMIC DNA]</scope>
    <source>
        <strain evidence="3">PX69</strain>
    </source>
</reference>
<dbReference type="InterPro" id="IPR007314">
    <property type="entry name" value="Cofac_haem-bd_dom"/>
</dbReference>
<dbReference type="SUPFAM" id="SSF159501">
    <property type="entry name" value="EreA/ChaN-like"/>
    <property type="match status" value="1"/>
</dbReference>
<gene>
    <name evidence="2" type="ORF">PLANPX_0420</name>
</gene>
<dbReference type="Gene3D" id="3.40.50.11550">
    <property type="match status" value="1"/>
</dbReference>
<feature type="domain" description="Haem-binding uptake Tiki superfamily ChaN" evidence="1">
    <location>
        <begin position="75"/>
        <end position="283"/>
    </location>
</feature>
<sequence length="744" mass="81763">MSFSQLPNPAEERLPVTSRLRQRTKRVFRGLLIVLFFCAARTAVFAEPWGAPAIERSIAIRDGRTDADVSQDEFISQLGQADAVFLGEQHTDETTHRLQLEILDCLITNRDNRVVLSLEMFDRDVQPELDRYLAGEIDEATFLAKARPWGNYHEAYRPLVERAKEAGIPVIAANFPAPVRQRLMMAGPEAWDSLSAEDRAVTPREYLANSPEYWKRMDNAIRGHAGMMSTAETDEERLHSTQSLWDNSMGEACADALKQHPGYAVLHVNGGFHSAYWQGVVDQFRQRNPDAKVKTVAIVPTSNPISHRNTGTPAADYEALVEARASNIDQGKRSVAIGGSLSYLLHMPKDASPERRVPLLIWLSDDGLTAEEGMELCRQHFGDAAAIAVIEAPTQERQFDLAIGGRWFLPATFTEDIGGLFGGVEETWAYLLRHFPIDPQHVALAGEGAGATVVAAVILQTDRLSASAVAINPRHYAKLKDIPLPLPEYRLESARPKRSLVVTGPADSEEWWKEELAAYTEVGVPSRFVAAATDPWQREAEQDNLLAVALGKPVADAVEKRAGKMLVVAEPSARAQHWGRLQSRWLSEQLNTPVAVASTAPTAGEGEVISTAITSTAAARPGALPKCPGPFGGTTVIVLPAGVSADEIAAWKKLEADDPLTKASRFHRTRIATADGELALPNVLKKLEDENRRNVLIVPAMFYAPTPWLHELAASAAEFEDRMTLQWQPGLGGRKEILEVPQKK</sequence>
<keyword evidence="3" id="KW-1185">Reference proteome</keyword>
<dbReference type="Gene3D" id="3.40.50.1820">
    <property type="entry name" value="alpha/beta hydrolase"/>
    <property type="match status" value="1"/>
</dbReference>
<dbReference type="SUPFAM" id="SSF53474">
    <property type="entry name" value="alpha/beta-Hydrolases"/>
    <property type="match status" value="1"/>
</dbReference>
<organism evidence="2 3">
    <name type="scientific">Lacipirellula parvula</name>
    <dbReference type="NCBI Taxonomy" id="2650471"/>
    <lineage>
        <taxon>Bacteria</taxon>
        <taxon>Pseudomonadati</taxon>
        <taxon>Planctomycetota</taxon>
        <taxon>Planctomycetia</taxon>
        <taxon>Pirellulales</taxon>
        <taxon>Lacipirellulaceae</taxon>
        <taxon>Lacipirellula</taxon>
    </lineage>
</organism>
<dbReference type="InterPro" id="IPR029058">
    <property type="entry name" value="AB_hydrolase_fold"/>
</dbReference>
<evidence type="ECO:0000259" key="1">
    <source>
        <dbReference type="Pfam" id="PF04187"/>
    </source>
</evidence>
<dbReference type="Proteomes" id="UP000326837">
    <property type="component" value="Chromosome"/>
</dbReference>
<dbReference type="Pfam" id="PF04187">
    <property type="entry name" value="Cofac_haem_bdg"/>
    <property type="match status" value="1"/>
</dbReference>
<dbReference type="CDD" id="cd14727">
    <property type="entry name" value="ChanN-like"/>
    <property type="match status" value="1"/>
</dbReference>
<evidence type="ECO:0000313" key="2">
    <source>
        <dbReference type="EMBL" id="BBO30808.1"/>
    </source>
</evidence>
<accession>A0A5K7X2D3</accession>
<evidence type="ECO:0000313" key="3">
    <source>
        <dbReference type="Proteomes" id="UP000326837"/>
    </source>
</evidence>
<dbReference type="RefSeq" id="WP_152097073.1">
    <property type="nucleotide sequence ID" value="NZ_AP021861.1"/>
</dbReference>
<dbReference type="EMBL" id="AP021861">
    <property type="protein sequence ID" value="BBO30808.1"/>
    <property type="molecule type" value="Genomic_DNA"/>
</dbReference>
<dbReference type="AlphaFoldDB" id="A0A5K7X2D3"/>
<dbReference type="KEGG" id="lpav:PLANPX_0420"/>
<proteinExistence type="predicted"/>
<name>A0A5K7X2D3_9BACT</name>